<comment type="subcellular location">
    <subcellularLocation>
        <location evidence="2">Cell membrane</location>
    </subcellularLocation>
    <subcellularLocation>
        <location evidence="1">Membrane</location>
        <topology evidence="1">Single-pass membrane protein</topology>
    </subcellularLocation>
</comment>
<evidence type="ECO:0000259" key="17">
    <source>
        <dbReference type="Pfam" id="PF03717"/>
    </source>
</evidence>
<dbReference type="Pfam" id="PF03717">
    <property type="entry name" value="PBP_dimer"/>
    <property type="match status" value="1"/>
</dbReference>
<dbReference type="InterPro" id="IPR005311">
    <property type="entry name" value="PBP_dimer"/>
</dbReference>
<keyword evidence="13" id="KW-0961">Cell wall biogenesis/degradation</keyword>
<reference evidence="18 19" key="1">
    <citation type="journal article" date="2003" name="DNA Res.">
        <title>Complete genome structure of Gloeobacter violaceus PCC 7421, a cyanobacterium that lacks thylakoids.</title>
        <authorList>
            <person name="Nakamura Y."/>
            <person name="Kaneko T."/>
            <person name="Sato S."/>
            <person name="Mimuro M."/>
            <person name="Miyashita H."/>
            <person name="Tsuchiya T."/>
            <person name="Sasamoto S."/>
            <person name="Watanabe A."/>
            <person name="Kawashima K."/>
            <person name="Kishida Y."/>
            <person name="Kiyokawa C."/>
            <person name="Kohara M."/>
            <person name="Matsumoto M."/>
            <person name="Matsuno A."/>
            <person name="Nakazaki N."/>
            <person name="Shimpo S."/>
            <person name="Takeuchi C."/>
            <person name="Yamada M."/>
            <person name="Tabata S."/>
        </authorList>
    </citation>
    <scope>NUCLEOTIDE SEQUENCE [LARGE SCALE GENOMIC DNA]</scope>
    <source>
        <strain evidence="19">ATCC 29082 / PCC 7421</strain>
    </source>
</reference>
<evidence type="ECO:0000256" key="12">
    <source>
        <dbReference type="ARBA" id="ARBA00023136"/>
    </source>
</evidence>
<dbReference type="SUPFAM" id="SSF56519">
    <property type="entry name" value="Penicillin binding protein dimerisation domain"/>
    <property type="match status" value="1"/>
</dbReference>
<dbReference type="eggNOG" id="COG0768">
    <property type="taxonomic scope" value="Bacteria"/>
</dbReference>
<evidence type="ECO:0000259" key="16">
    <source>
        <dbReference type="Pfam" id="PF00905"/>
    </source>
</evidence>
<sequence>MVLRYATSAPESARGASLVQLQAERRDKRTSGGDNRGLVLAGVAALLLGGVGLRLTYLQVIQGPHHRELAENNRIRLVPIRPPRGRILDRYGRVLATNRLSFSVFLEPMQLKPKEWPAALARLSLFIKVPADKLEEKLKAAGYNSPYPVRVLQNVEPQLVTVLREHIQELPGVKVDVEWMRFYPNGPVASHLLGYTGEISEQQLAERKEQGYRLGDIIGKAGVERLLEEKLHGEWGGEQVEVDAAGQVVRVIGEVQPKAGQDVRLSIDLALQKTAEAALNSRKKRGAVVAMDPRNGQVLAIASAPSYDANILSGRISEQDWRRLQTPDRPLLNRAVRPYPTASTFKIIMTAAALESGKFNPNSRLATFGGLRIGGRVFRDHNGRGFGTIGFIRALSQSSDTFYYQVGLRIGPDEIAKWSRNFGFGSRTDIGLQSESRGLVPTPEWLKRRFGRQWFGGDTANTSIGQGMVLSTPLQNAVMVGAIANGGFRVQPHLVLDSRPGLSPVGLSPTTLATIRQGLSEVVRSGTARRALSMPDLPNAGKTGTAEHGARKGGRTHALYVGYAPTPAPEIAVSVLLENGGHGGSDAAPIAKKIYQTYFVARGKKSAALSPKHVE</sequence>
<evidence type="ECO:0000256" key="7">
    <source>
        <dbReference type="ARBA" id="ARBA00022692"/>
    </source>
</evidence>
<dbReference type="EnsemblBacteria" id="BAC91366">
    <property type="protein sequence ID" value="BAC91366"/>
    <property type="gene ID" value="BAC91366"/>
</dbReference>
<dbReference type="Gene3D" id="3.40.710.10">
    <property type="entry name" value="DD-peptidase/beta-lactamase superfamily"/>
    <property type="match status" value="1"/>
</dbReference>
<dbReference type="GO" id="GO:0008658">
    <property type="term" value="F:penicillin binding"/>
    <property type="evidence" value="ECO:0000318"/>
    <property type="project" value="GO_Central"/>
</dbReference>
<evidence type="ECO:0000256" key="9">
    <source>
        <dbReference type="ARBA" id="ARBA00022960"/>
    </source>
</evidence>
<keyword evidence="12 15" id="KW-0472">Membrane</keyword>
<comment type="similarity">
    <text evidence="3">Belongs to the transpeptidase family.</text>
</comment>
<dbReference type="GO" id="GO:0005886">
    <property type="term" value="C:plasma membrane"/>
    <property type="evidence" value="ECO:0000318"/>
    <property type="project" value="GO_Central"/>
</dbReference>
<dbReference type="PANTHER" id="PTHR30627:SF2">
    <property type="entry name" value="PEPTIDOGLYCAN D,D-TRANSPEPTIDASE MRDA"/>
    <property type="match status" value="1"/>
</dbReference>
<protein>
    <submittedName>
        <fullName evidence="18">Penicillin-binding protein</fullName>
    </submittedName>
</protein>
<evidence type="ECO:0000256" key="14">
    <source>
        <dbReference type="SAM" id="MobiDB-lite"/>
    </source>
</evidence>
<keyword evidence="6" id="KW-0645">Protease</keyword>
<dbReference type="PANTHER" id="PTHR30627">
    <property type="entry name" value="PEPTIDOGLYCAN D,D-TRANSPEPTIDASE"/>
    <property type="match status" value="1"/>
</dbReference>
<dbReference type="InParanoid" id="Q7NFU9"/>
<dbReference type="InterPro" id="IPR036138">
    <property type="entry name" value="PBP_dimer_sf"/>
</dbReference>
<evidence type="ECO:0000256" key="8">
    <source>
        <dbReference type="ARBA" id="ARBA00022801"/>
    </source>
</evidence>
<dbReference type="InterPro" id="IPR012338">
    <property type="entry name" value="Beta-lactam/transpept-like"/>
</dbReference>
<proteinExistence type="inferred from homology"/>
<dbReference type="STRING" id="251221.gene:10760937"/>
<dbReference type="Gene3D" id="3.30.1390.30">
    <property type="entry name" value="Penicillin-binding protein 2a, domain 3"/>
    <property type="match status" value="1"/>
</dbReference>
<dbReference type="InterPro" id="IPR050515">
    <property type="entry name" value="Beta-lactam/transpept"/>
</dbReference>
<keyword evidence="7 15" id="KW-0812">Transmembrane</keyword>
<dbReference type="NCBIfam" id="TIGR03423">
    <property type="entry name" value="pbp2_mrdA"/>
    <property type="match status" value="1"/>
</dbReference>
<dbReference type="OrthoDB" id="9766847at2"/>
<name>Q7NFU9_GLOVI</name>
<feature type="transmembrane region" description="Helical" evidence="15">
    <location>
        <begin position="38"/>
        <end position="57"/>
    </location>
</feature>
<organism evidence="18 19">
    <name type="scientific">Gloeobacter violaceus (strain ATCC 29082 / PCC 7421)</name>
    <dbReference type="NCBI Taxonomy" id="251221"/>
    <lineage>
        <taxon>Bacteria</taxon>
        <taxon>Bacillati</taxon>
        <taxon>Cyanobacteriota</taxon>
        <taxon>Cyanophyceae</taxon>
        <taxon>Gloeobacterales</taxon>
        <taxon>Gloeobacteraceae</taxon>
        <taxon>Gloeobacter</taxon>
    </lineage>
</organism>
<dbReference type="Proteomes" id="UP000000557">
    <property type="component" value="Chromosome"/>
</dbReference>
<gene>
    <name evidence="18" type="ordered locus">gll3425</name>
</gene>
<evidence type="ECO:0000256" key="3">
    <source>
        <dbReference type="ARBA" id="ARBA00007171"/>
    </source>
</evidence>
<evidence type="ECO:0000256" key="11">
    <source>
        <dbReference type="ARBA" id="ARBA00022989"/>
    </source>
</evidence>
<dbReference type="PhylomeDB" id="Q7NFU9"/>
<keyword evidence="10" id="KW-0573">Peptidoglycan synthesis</keyword>
<dbReference type="GO" id="GO:0071555">
    <property type="term" value="P:cell wall organization"/>
    <property type="evidence" value="ECO:0000318"/>
    <property type="project" value="GO_Central"/>
</dbReference>
<dbReference type="GO" id="GO:0071972">
    <property type="term" value="F:peptidoglycan L,D-transpeptidase activity"/>
    <property type="evidence" value="ECO:0000318"/>
    <property type="project" value="GO_Central"/>
</dbReference>
<keyword evidence="9" id="KW-0133">Cell shape</keyword>
<keyword evidence="5" id="KW-0997">Cell inner membrane</keyword>
<dbReference type="InterPro" id="IPR001460">
    <property type="entry name" value="PCN-bd_Tpept"/>
</dbReference>
<dbReference type="FunCoup" id="Q7NFU9">
    <property type="interactions" value="6"/>
</dbReference>
<dbReference type="PATRIC" id="fig|251221.4.peg.3457"/>
<feature type="region of interest" description="Disordered" evidence="14">
    <location>
        <begin position="533"/>
        <end position="553"/>
    </location>
</feature>
<dbReference type="SUPFAM" id="SSF56601">
    <property type="entry name" value="beta-lactamase/transpeptidase-like"/>
    <property type="match status" value="1"/>
</dbReference>
<keyword evidence="11 15" id="KW-1133">Transmembrane helix</keyword>
<dbReference type="InterPro" id="IPR017790">
    <property type="entry name" value="Penicillin-binding_protein_2"/>
</dbReference>
<evidence type="ECO:0000256" key="6">
    <source>
        <dbReference type="ARBA" id="ARBA00022670"/>
    </source>
</evidence>
<evidence type="ECO:0000256" key="2">
    <source>
        <dbReference type="ARBA" id="ARBA00004236"/>
    </source>
</evidence>
<keyword evidence="4" id="KW-1003">Cell membrane</keyword>
<evidence type="ECO:0000313" key="18">
    <source>
        <dbReference type="EMBL" id="BAC91366.1"/>
    </source>
</evidence>
<dbReference type="HOGENOM" id="CLU_009289_1_2_3"/>
<dbReference type="GO" id="GO:0006508">
    <property type="term" value="P:proteolysis"/>
    <property type="evidence" value="ECO:0007669"/>
    <property type="project" value="UniProtKB-KW"/>
</dbReference>
<evidence type="ECO:0000313" key="19">
    <source>
        <dbReference type="Proteomes" id="UP000000557"/>
    </source>
</evidence>
<dbReference type="KEGG" id="gvi:gll3425"/>
<accession>Q7NFU9</accession>
<reference evidence="18 19" key="2">
    <citation type="journal article" date="2003" name="DNA Res.">
        <title>Complete genome structure of Gloeobacter violaceus PCC 7421, a cyanobacterium that lacks thylakoids (supplement).</title>
        <authorList>
            <person name="Nakamura Y."/>
            <person name="Kaneko T."/>
            <person name="Sato S."/>
            <person name="Mimuro M."/>
            <person name="Miyashita H."/>
            <person name="Tsuchiya T."/>
            <person name="Sasamoto S."/>
            <person name="Watanabe A."/>
            <person name="Kawashima K."/>
            <person name="Kishida Y."/>
            <person name="Kiyokawa C."/>
            <person name="Kohara M."/>
            <person name="Matsumoto M."/>
            <person name="Matsuno A."/>
            <person name="Nakazaki N."/>
            <person name="Shimpo S."/>
            <person name="Takeuchi C."/>
            <person name="Yamada M."/>
            <person name="Tabata S."/>
        </authorList>
    </citation>
    <scope>NUCLEOTIDE SEQUENCE [LARGE SCALE GENOMIC DNA]</scope>
    <source>
        <strain evidence="19">ATCC 29082 / PCC 7421</strain>
    </source>
</reference>
<dbReference type="EMBL" id="BA000045">
    <property type="protein sequence ID" value="BAC91366.1"/>
    <property type="molecule type" value="Genomic_DNA"/>
</dbReference>
<evidence type="ECO:0000256" key="5">
    <source>
        <dbReference type="ARBA" id="ARBA00022519"/>
    </source>
</evidence>
<evidence type="ECO:0000256" key="10">
    <source>
        <dbReference type="ARBA" id="ARBA00022984"/>
    </source>
</evidence>
<keyword evidence="19" id="KW-1185">Reference proteome</keyword>
<evidence type="ECO:0000256" key="4">
    <source>
        <dbReference type="ARBA" id="ARBA00022475"/>
    </source>
</evidence>
<evidence type="ECO:0000256" key="1">
    <source>
        <dbReference type="ARBA" id="ARBA00004167"/>
    </source>
</evidence>
<feature type="domain" description="Penicillin-binding protein dimerisation" evidence="17">
    <location>
        <begin position="80"/>
        <end position="251"/>
    </location>
</feature>
<dbReference type="GO" id="GO:0009002">
    <property type="term" value="F:serine-type D-Ala-D-Ala carboxypeptidase activity"/>
    <property type="evidence" value="ECO:0007669"/>
    <property type="project" value="InterPro"/>
</dbReference>
<dbReference type="Gene3D" id="3.90.1310.10">
    <property type="entry name" value="Penicillin-binding protein 2a (Domain 2)"/>
    <property type="match status" value="1"/>
</dbReference>
<keyword evidence="8" id="KW-0378">Hydrolase</keyword>
<evidence type="ECO:0000256" key="13">
    <source>
        <dbReference type="ARBA" id="ARBA00023316"/>
    </source>
</evidence>
<dbReference type="GO" id="GO:0009252">
    <property type="term" value="P:peptidoglycan biosynthetic process"/>
    <property type="evidence" value="ECO:0007669"/>
    <property type="project" value="UniProtKB-KW"/>
</dbReference>
<dbReference type="AlphaFoldDB" id="Q7NFU9"/>
<dbReference type="FunFam" id="3.40.710.10:FF:000024">
    <property type="entry name" value="Penicillin-binding protein 2"/>
    <property type="match status" value="1"/>
</dbReference>
<dbReference type="Pfam" id="PF00905">
    <property type="entry name" value="Transpeptidase"/>
    <property type="match status" value="1"/>
</dbReference>
<feature type="domain" description="Penicillin-binding protein transpeptidase" evidence="16">
    <location>
        <begin position="286"/>
        <end position="596"/>
    </location>
</feature>
<evidence type="ECO:0000256" key="15">
    <source>
        <dbReference type="SAM" id="Phobius"/>
    </source>
</evidence>
<dbReference type="GO" id="GO:0008360">
    <property type="term" value="P:regulation of cell shape"/>
    <property type="evidence" value="ECO:0007669"/>
    <property type="project" value="UniProtKB-KW"/>
</dbReference>